<reference evidence="5" key="1">
    <citation type="journal article" date="2018" name="Nat. Microbiol.">
        <title>Leveraging single-cell genomics to expand the fungal tree of life.</title>
        <authorList>
            <person name="Ahrendt S.R."/>
            <person name="Quandt C.A."/>
            <person name="Ciobanu D."/>
            <person name="Clum A."/>
            <person name="Salamov A."/>
            <person name="Andreopoulos B."/>
            <person name="Cheng J.F."/>
            <person name="Woyke T."/>
            <person name="Pelin A."/>
            <person name="Henrissat B."/>
            <person name="Reynolds N.K."/>
            <person name="Benny G.L."/>
            <person name="Smith M.E."/>
            <person name="James T.Y."/>
            <person name="Grigoriev I.V."/>
        </authorList>
    </citation>
    <scope>NUCLEOTIDE SEQUENCE [LARGE SCALE GENOMIC DNA]</scope>
</reference>
<keyword evidence="5" id="KW-1185">Reference proteome</keyword>
<dbReference type="EMBL" id="KZ995612">
    <property type="protein sequence ID" value="RKO90322.1"/>
    <property type="molecule type" value="Genomic_DNA"/>
</dbReference>
<feature type="compositionally biased region" description="Low complexity" evidence="1">
    <location>
        <begin position="137"/>
        <end position="169"/>
    </location>
</feature>
<feature type="domain" description="DUF8032" evidence="3">
    <location>
        <begin position="500"/>
        <end position="594"/>
    </location>
</feature>
<sequence length="872" mass="93232">MLPNWEMRLMSLLLPSLSLPPRLLLRHETDDAASAADASADEIMKNLSPLHSLFPVEQTEARSFKALSVEGQRLLDETIVKIQQMKEKQSKTAQAPEPVVPAVRPQAPTGHVPAAVETKKAPNVERKKAPIVETKQAPKAGPKRAPAATTAAAAPPVSTEATAPPATTVAAASPTTLATAAQPSRPPTAAPPRALVAVPTSLPLPPNVCVPTNSLTADQIMMFQQQQHFPHTTAFEALAAASALAAQGAAAGYGGYPYAMMAPNPYAREQMRFGGNVAAAAAQGFRQSVPIQIPFASASSSAAAIAKQQKDRQAIQQQHQLQHQQLKQHQQQLQAQHQLIQQQQQQQRLQQQQLQKQQEQQKEQQQQHQQQQQQQQAQAQAMRRQSSELRAQANAGPAADTVMAAPAPLPKPIDTRKRLYNATNSPPPTSSVSATAAVVSPTTTIITPAAAAAAAAAAKEHDAPAPAPAADDHDHEMSSVDSGGPAASSSRKAESIDGVDHLTFTHSAKGKKYEHTIRIDIDDVNIADLRDNFKTENCAFPGAMHANSKGLPQKRAYEKSVNEIGWKLAFKNKPILGGKRVLIQKAVESFRQRFPELLASPGTYEENSTPFIGERAHTARKSTEHDATPPATSEPAQPHTSLVPFKRTKLTPPTPPQQRQQQQLQYQQPHAVASFRAFGFPPRGMALPRGAMVPTQQRLVTYEGPGGWEQIRVDLESIAADLVPEVFRRSNAVYPHSACPVDADVSSTAANSTDAATAAYHARLNEVSWRIAWLNPGVAGRRIALQRATDAWMKTEGGIVGRRGKTAEGVRPDVNSPSAFGDVDGGLGLANANAAREIRGTGGGLPMLLSLVIGRTRARVAAAGLVAGPSLS</sequence>
<dbReference type="Pfam" id="PF26087">
    <property type="entry name" value="DUF8032"/>
    <property type="match status" value="2"/>
</dbReference>
<organism evidence="4 5">
    <name type="scientific">Blyttiomyces helicus</name>
    <dbReference type="NCBI Taxonomy" id="388810"/>
    <lineage>
        <taxon>Eukaryota</taxon>
        <taxon>Fungi</taxon>
        <taxon>Fungi incertae sedis</taxon>
        <taxon>Chytridiomycota</taxon>
        <taxon>Chytridiomycota incertae sedis</taxon>
        <taxon>Chytridiomycetes</taxon>
        <taxon>Chytridiomycetes incertae sedis</taxon>
        <taxon>Blyttiomyces</taxon>
    </lineage>
</organism>
<evidence type="ECO:0000313" key="5">
    <source>
        <dbReference type="Proteomes" id="UP000269721"/>
    </source>
</evidence>
<feature type="compositionally biased region" description="Polar residues" evidence="1">
    <location>
        <begin position="630"/>
        <end position="640"/>
    </location>
</feature>
<evidence type="ECO:0000256" key="1">
    <source>
        <dbReference type="SAM" id="MobiDB-lite"/>
    </source>
</evidence>
<name>A0A4P9WD99_9FUNG</name>
<evidence type="ECO:0000259" key="3">
    <source>
        <dbReference type="Pfam" id="PF26087"/>
    </source>
</evidence>
<evidence type="ECO:0000313" key="4">
    <source>
        <dbReference type="EMBL" id="RKO90322.1"/>
    </source>
</evidence>
<feature type="region of interest" description="Disordered" evidence="1">
    <location>
        <begin position="618"/>
        <end position="668"/>
    </location>
</feature>
<proteinExistence type="predicted"/>
<feature type="domain" description="DUF8032" evidence="3">
    <location>
        <begin position="710"/>
        <end position="794"/>
    </location>
</feature>
<feature type="region of interest" description="Disordered" evidence="1">
    <location>
        <begin position="116"/>
        <end position="169"/>
    </location>
</feature>
<feature type="compositionally biased region" description="Low complexity" evidence="1">
    <location>
        <begin position="366"/>
        <end position="381"/>
    </location>
</feature>
<dbReference type="OrthoDB" id="5599902at2759"/>
<feature type="region of interest" description="Disordered" evidence="1">
    <location>
        <begin position="457"/>
        <end position="494"/>
    </location>
</feature>
<dbReference type="Proteomes" id="UP000269721">
    <property type="component" value="Unassembled WGS sequence"/>
</dbReference>
<feature type="compositionally biased region" description="Basic and acidic residues" evidence="1">
    <location>
        <begin position="618"/>
        <end position="627"/>
    </location>
</feature>
<protein>
    <recommendedName>
        <fullName evidence="3">DUF8032 domain-containing protein</fullName>
    </recommendedName>
</protein>
<feature type="region of interest" description="Disordered" evidence="1">
    <location>
        <begin position="366"/>
        <end position="434"/>
    </location>
</feature>
<feature type="chain" id="PRO_5020592530" description="DUF8032 domain-containing protein" evidence="2">
    <location>
        <begin position="19"/>
        <end position="872"/>
    </location>
</feature>
<feature type="compositionally biased region" description="Basic and acidic residues" evidence="1">
    <location>
        <begin position="117"/>
        <end position="130"/>
    </location>
</feature>
<keyword evidence="2" id="KW-0732">Signal</keyword>
<evidence type="ECO:0000256" key="2">
    <source>
        <dbReference type="SAM" id="SignalP"/>
    </source>
</evidence>
<gene>
    <name evidence="4" type="ORF">BDK51DRAFT_46693</name>
</gene>
<accession>A0A4P9WD99</accession>
<dbReference type="InterPro" id="IPR058345">
    <property type="entry name" value="DUF8032"/>
</dbReference>
<dbReference type="AlphaFoldDB" id="A0A4P9WD99"/>
<feature type="signal peptide" evidence="2">
    <location>
        <begin position="1"/>
        <end position="18"/>
    </location>
</feature>
<feature type="compositionally biased region" description="Low complexity" evidence="1">
    <location>
        <begin position="657"/>
        <end position="668"/>
    </location>
</feature>